<dbReference type="PANTHER" id="PTHR43465:SF2">
    <property type="entry name" value="DUF1680 DOMAIN PROTEIN (AFU_ORTHOLOGUE AFUA_1G08910)"/>
    <property type="match status" value="1"/>
</dbReference>
<dbReference type="GO" id="GO:0016787">
    <property type="term" value="F:hydrolase activity"/>
    <property type="evidence" value="ECO:0007669"/>
    <property type="project" value="UniProtKB-KW"/>
</dbReference>
<dbReference type="GO" id="GO:0005975">
    <property type="term" value="P:carbohydrate metabolic process"/>
    <property type="evidence" value="ECO:0007669"/>
    <property type="project" value="InterPro"/>
</dbReference>
<evidence type="ECO:0000313" key="4">
    <source>
        <dbReference type="Proteomes" id="UP000824165"/>
    </source>
</evidence>
<dbReference type="Pfam" id="PF07944">
    <property type="entry name" value="Beta-AFase-like_GH127_cat"/>
    <property type="match status" value="1"/>
</dbReference>
<protein>
    <submittedName>
        <fullName evidence="3">Glycoside hydrolase family 127 protein</fullName>
    </submittedName>
</protein>
<proteinExistence type="predicted"/>
<keyword evidence="3" id="KW-0378">Hydrolase</keyword>
<dbReference type="InterPro" id="IPR049046">
    <property type="entry name" value="Beta-AFase-like_GH127_middle"/>
</dbReference>
<dbReference type="SUPFAM" id="SSF48208">
    <property type="entry name" value="Six-hairpin glycosidases"/>
    <property type="match status" value="1"/>
</dbReference>
<evidence type="ECO:0000313" key="3">
    <source>
        <dbReference type="EMBL" id="HIT84594.1"/>
    </source>
</evidence>
<dbReference type="Pfam" id="PF20736">
    <property type="entry name" value="Glyco_hydro127M"/>
    <property type="match status" value="1"/>
</dbReference>
<dbReference type="PANTHER" id="PTHR43465">
    <property type="entry name" value="DUF1680 DOMAIN PROTEIN (AFU_ORTHOLOGUE AFUA_1G08910)"/>
    <property type="match status" value="1"/>
</dbReference>
<evidence type="ECO:0000259" key="1">
    <source>
        <dbReference type="Pfam" id="PF07944"/>
    </source>
</evidence>
<dbReference type="EMBL" id="DVLU01000014">
    <property type="protein sequence ID" value="HIT84594.1"/>
    <property type="molecule type" value="Genomic_DNA"/>
</dbReference>
<organism evidence="3 4">
    <name type="scientific">Candidatus Ornithomonoglobus intestinigallinarum</name>
    <dbReference type="NCBI Taxonomy" id="2840894"/>
    <lineage>
        <taxon>Bacteria</taxon>
        <taxon>Bacillati</taxon>
        <taxon>Bacillota</taxon>
        <taxon>Clostridia</taxon>
        <taxon>Candidatus Ornithomonoglobus</taxon>
    </lineage>
</organism>
<comment type="caution">
    <text evidence="3">The sequence shown here is derived from an EMBL/GenBank/DDBJ whole genome shotgun (WGS) entry which is preliminary data.</text>
</comment>
<feature type="domain" description="Non-reducing end beta-L-arabinofuranosidase-like GH127 middle" evidence="2">
    <location>
        <begin position="430"/>
        <end position="521"/>
    </location>
</feature>
<dbReference type="InterPro" id="IPR049174">
    <property type="entry name" value="Beta-AFase-like"/>
</dbReference>
<feature type="domain" description="Non-reducing end beta-L-arabinofuranosidase-like GH127 catalytic" evidence="1">
    <location>
        <begin position="51"/>
        <end position="356"/>
    </location>
</feature>
<reference evidence="3" key="2">
    <citation type="journal article" date="2021" name="PeerJ">
        <title>Extensive microbial diversity within the chicken gut microbiome revealed by metagenomics and culture.</title>
        <authorList>
            <person name="Gilroy R."/>
            <person name="Ravi A."/>
            <person name="Getino M."/>
            <person name="Pursley I."/>
            <person name="Horton D.L."/>
            <person name="Alikhan N.F."/>
            <person name="Baker D."/>
            <person name="Gharbi K."/>
            <person name="Hall N."/>
            <person name="Watson M."/>
            <person name="Adriaenssens E.M."/>
            <person name="Foster-Nyarko E."/>
            <person name="Jarju S."/>
            <person name="Secka A."/>
            <person name="Antonio M."/>
            <person name="Oren A."/>
            <person name="Chaudhuri R.R."/>
            <person name="La Ragione R."/>
            <person name="Hildebrand F."/>
            <person name="Pallen M.J."/>
        </authorList>
    </citation>
    <scope>NUCLEOTIDE SEQUENCE</scope>
    <source>
        <strain evidence="3">CHK181-108</strain>
    </source>
</reference>
<name>A0A9D1H3L6_9FIRM</name>
<dbReference type="InterPro" id="IPR012878">
    <property type="entry name" value="Beta-AFase-like_GH127_cat"/>
</dbReference>
<gene>
    <name evidence="3" type="ORF">IAA60_01680</name>
</gene>
<accession>A0A9D1H3L6</accession>
<dbReference type="Proteomes" id="UP000824165">
    <property type="component" value="Unassembled WGS sequence"/>
</dbReference>
<reference evidence="3" key="1">
    <citation type="submission" date="2020-10" db="EMBL/GenBank/DDBJ databases">
        <authorList>
            <person name="Gilroy R."/>
        </authorList>
    </citation>
    <scope>NUCLEOTIDE SEQUENCE</scope>
    <source>
        <strain evidence="3">CHK181-108</strain>
    </source>
</reference>
<sequence length="612" mass="69028">MKKITDALTPCRSLKLTGIADEMIKYAEHVQLKDRELWKLVTEQFKSFPDDADNGWRGEYWGKLMRGACIVYEYTKDEELYNILSESVRELILCADGYGRIATYSAEREFHGWDMWSRKYVLLGLIHFIGICAGEELKSRAVSAAKAHLDYIISRIGRDKINITDTSEIWGGINSSSILEPAVLMYNLTGEKRYIDFADYIIENGGAKGFDIFKAAYENELAPFEYPVTKAYELMSCFEGVIEYYKATGDEKKRDTAIRFADKLIETEITIIGSAGCSHELFDNARVMQTSDDRNGLMQETCVTVTWMKLCFKLLKLTGDTKYADEIERSAFNALYGAVNTEESLCGSEATFDEPYYRDVYDTYHKTHRPQLFDSYSPIRAGIRGRAVGGFKAMQNNTSYCGCCIAIGAAGIGLVPQSGVMQTNGGWAFMLYLPGEACFCKNGKDVVFKTGTEYPSEGKITIKTELKESERFKIQLRIPYWAKGFSLAVNKEELYIPAENGAVTIDRIWNGGDVIELELDMSIRALRSENDNYISFMRGPLVLARDARLGKTGTAISGPKEEMIFAKTDKLFKSMVQGIIDTGEEKIKVTDYASSGKTWRRDSETEAWIKLL</sequence>
<dbReference type="InterPro" id="IPR008928">
    <property type="entry name" value="6-hairpin_glycosidase_sf"/>
</dbReference>
<dbReference type="AlphaFoldDB" id="A0A9D1H3L6"/>
<evidence type="ECO:0000259" key="2">
    <source>
        <dbReference type="Pfam" id="PF20736"/>
    </source>
</evidence>